<protein>
    <submittedName>
        <fullName evidence="1">Uncharacterized protein</fullName>
    </submittedName>
</protein>
<keyword evidence="2" id="KW-1185">Reference proteome</keyword>
<evidence type="ECO:0000313" key="2">
    <source>
        <dbReference type="Proteomes" id="UP000031668"/>
    </source>
</evidence>
<accession>A0A0C2M0B0</accession>
<dbReference type="Proteomes" id="UP000031668">
    <property type="component" value="Unassembled WGS sequence"/>
</dbReference>
<organism evidence="1 2">
    <name type="scientific">Thelohanellus kitauei</name>
    <name type="common">Myxosporean</name>
    <dbReference type="NCBI Taxonomy" id="669202"/>
    <lineage>
        <taxon>Eukaryota</taxon>
        <taxon>Metazoa</taxon>
        <taxon>Cnidaria</taxon>
        <taxon>Myxozoa</taxon>
        <taxon>Myxosporea</taxon>
        <taxon>Bivalvulida</taxon>
        <taxon>Platysporina</taxon>
        <taxon>Myxobolidae</taxon>
        <taxon>Thelohanellus</taxon>
    </lineage>
</organism>
<name>A0A0C2M0B0_THEKT</name>
<gene>
    <name evidence="1" type="ORF">RF11_02680</name>
</gene>
<reference evidence="1 2" key="1">
    <citation type="journal article" date="2014" name="Genome Biol. Evol.">
        <title>The genome of the myxosporean Thelohanellus kitauei shows adaptations to nutrient acquisition within its fish host.</title>
        <authorList>
            <person name="Yang Y."/>
            <person name="Xiong J."/>
            <person name="Zhou Z."/>
            <person name="Huo F."/>
            <person name="Miao W."/>
            <person name="Ran C."/>
            <person name="Liu Y."/>
            <person name="Zhang J."/>
            <person name="Feng J."/>
            <person name="Wang M."/>
            <person name="Wang M."/>
            <person name="Wang L."/>
            <person name="Yao B."/>
        </authorList>
    </citation>
    <scope>NUCLEOTIDE SEQUENCE [LARGE SCALE GENOMIC DNA]</scope>
    <source>
        <strain evidence="1">Wuqing</strain>
    </source>
</reference>
<comment type="caution">
    <text evidence="1">The sequence shown here is derived from an EMBL/GenBank/DDBJ whole genome shotgun (WGS) entry which is preliminary data.</text>
</comment>
<dbReference type="EMBL" id="JWZT01005614">
    <property type="protein sequence ID" value="KII60465.1"/>
    <property type="molecule type" value="Genomic_DNA"/>
</dbReference>
<sequence length="122" mass="14084">MSLKMTLPLISETRALIYELESNFNNTLLNYLVIKKILNNVSSIQTVDLNCEKNSSYISIVKVQNFCEIKCRNSYDSTICSNVKILHHFVCLIVSFPKILTGWELFIAYETDNWKSSIPVRD</sequence>
<evidence type="ECO:0000313" key="1">
    <source>
        <dbReference type="EMBL" id="KII60465.1"/>
    </source>
</evidence>
<proteinExistence type="predicted"/>
<dbReference type="AlphaFoldDB" id="A0A0C2M0B0"/>